<name>A0A4Z2IEC7_9TELE</name>
<gene>
    <name evidence="2" type="ORF">EYF80_013941</name>
</gene>
<dbReference type="Proteomes" id="UP000314294">
    <property type="component" value="Unassembled WGS sequence"/>
</dbReference>
<keyword evidence="1" id="KW-0732">Signal</keyword>
<keyword evidence="3" id="KW-1185">Reference proteome</keyword>
<dbReference type="EMBL" id="SRLO01000099">
    <property type="protein sequence ID" value="TNN75794.1"/>
    <property type="molecule type" value="Genomic_DNA"/>
</dbReference>
<evidence type="ECO:0000313" key="2">
    <source>
        <dbReference type="EMBL" id="TNN75794.1"/>
    </source>
</evidence>
<evidence type="ECO:0000313" key="3">
    <source>
        <dbReference type="Proteomes" id="UP000314294"/>
    </source>
</evidence>
<feature type="chain" id="PRO_5021399283" description="Secreted protein" evidence="1">
    <location>
        <begin position="34"/>
        <end position="106"/>
    </location>
</feature>
<evidence type="ECO:0000256" key="1">
    <source>
        <dbReference type="SAM" id="SignalP"/>
    </source>
</evidence>
<reference evidence="2 3" key="1">
    <citation type="submission" date="2019-03" db="EMBL/GenBank/DDBJ databases">
        <title>First draft genome of Liparis tanakae, snailfish: a comprehensive survey of snailfish specific genes.</title>
        <authorList>
            <person name="Kim W."/>
            <person name="Song I."/>
            <person name="Jeong J.-H."/>
            <person name="Kim D."/>
            <person name="Kim S."/>
            <person name="Ryu S."/>
            <person name="Song J.Y."/>
            <person name="Lee S.K."/>
        </authorList>
    </citation>
    <scope>NUCLEOTIDE SEQUENCE [LARGE SCALE GENOMIC DNA]</scope>
    <source>
        <tissue evidence="2">Muscle</tissue>
    </source>
</reference>
<proteinExistence type="predicted"/>
<evidence type="ECO:0008006" key="4">
    <source>
        <dbReference type="Google" id="ProtNLM"/>
    </source>
</evidence>
<organism evidence="2 3">
    <name type="scientific">Liparis tanakae</name>
    <name type="common">Tanaka's snailfish</name>
    <dbReference type="NCBI Taxonomy" id="230148"/>
    <lineage>
        <taxon>Eukaryota</taxon>
        <taxon>Metazoa</taxon>
        <taxon>Chordata</taxon>
        <taxon>Craniata</taxon>
        <taxon>Vertebrata</taxon>
        <taxon>Euteleostomi</taxon>
        <taxon>Actinopterygii</taxon>
        <taxon>Neopterygii</taxon>
        <taxon>Teleostei</taxon>
        <taxon>Neoteleostei</taxon>
        <taxon>Acanthomorphata</taxon>
        <taxon>Eupercaria</taxon>
        <taxon>Perciformes</taxon>
        <taxon>Cottioidei</taxon>
        <taxon>Cottales</taxon>
        <taxon>Liparidae</taxon>
        <taxon>Liparis</taxon>
    </lineage>
</organism>
<feature type="signal peptide" evidence="1">
    <location>
        <begin position="1"/>
        <end position="33"/>
    </location>
</feature>
<accession>A0A4Z2IEC7</accession>
<protein>
    <recommendedName>
        <fullName evidence="4">Secreted protein</fullName>
    </recommendedName>
</protein>
<sequence>MQTRDGPEKGFLTGMHIALLVSLLLSLLNRNSGADKQGRPGECGELKKRLRGWAPAAPVCTLSSFALEAAEGAWRVGPLPTAFRPSDRSAARLSRWHRHRVSLFHK</sequence>
<dbReference type="AlphaFoldDB" id="A0A4Z2IEC7"/>
<comment type="caution">
    <text evidence="2">The sequence shown here is derived from an EMBL/GenBank/DDBJ whole genome shotgun (WGS) entry which is preliminary data.</text>
</comment>